<sequence length="756" mass="83405">MAVESRQVGSRNSSAAKEAWAALKKLPESPKQLRDSAENLLQMTQGSPNAAQIEQCSKQLRDLLTASFGERDNIEGVVKFVEKLIKYLLTDVVKAQHLNDSDRSQAWHVALRYSITSVSNALTDIGRSNTSHAYKLVQAHLVHLWADVAKGKGSTINSTVQQDTVIVATDALLQTVTLDKKHRSDMLKKIKIEELGQIFCSTGEYNVAADVMEIALMTKPKSDPKAKRRHWEAFLSPWRAAIDDAVQMEGVDAKAKAAMRNGLETTLEQLTEMKNEGRFDSIASDAIDYWSRGDPHRPQCILCNKISSESGAAWLYPKPASVDITQVFGESGKPVEQQDFLMWINEASITIALVDPAFMNGQEEEIAFISQRIELGNLVAVHIQLDREEITIEFKTPLKFQAVQGQEYEVGQKLTVWPKDESEMDKLRDIFRLRAQCFPFPVLDERNVAPKKKSDQPREPDNVASDANSLPKVLAGHLSKIPPALAKRHDVTAKSAKICRLPDHPRLPEMTRSASQAEVIRERVDELQRATAGSEAGLGSPDNASSIITDADDGPSGSKEMRSSTGKAVEPVAETSRRNGTSTGPSTVRGKLDLSDSPTDAALGIRSGSKKVMDLSRRKADILPRGGASLPPERHQIQVSSDLSDLSEEEEQSPSLRSRANLRDDQGGQKRTFSDSEPVRTFSLLDPHPARRSERSRYTTKSKDTFSKHGNDRAGSEAEGVEAVRDDKAGSLEVETKAVRRDKKPSATDDVDYDVL</sequence>
<keyword evidence="3" id="KW-1185">Reference proteome</keyword>
<organism evidence="2 3">
    <name type="scientific">Tilletia indica</name>
    <dbReference type="NCBI Taxonomy" id="43049"/>
    <lineage>
        <taxon>Eukaryota</taxon>
        <taxon>Fungi</taxon>
        <taxon>Dikarya</taxon>
        <taxon>Basidiomycota</taxon>
        <taxon>Ustilaginomycotina</taxon>
        <taxon>Exobasidiomycetes</taxon>
        <taxon>Tilletiales</taxon>
        <taxon>Tilletiaceae</taxon>
        <taxon>Tilletia</taxon>
    </lineage>
</organism>
<name>A0A8T8SMA5_9BASI</name>
<accession>A0A8T8SMA5</accession>
<dbReference type="AlphaFoldDB" id="A0A8T8SMA5"/>
<feature type="compositionally biased region" description="Basic and acidic residues" evidence="1">
    <location>
        <begin position="688"/>
        <end position="747"/>
    </location>
</feature>
<feature type="region of interest" description="Disordered" evidence="1">
    <location>
        <begin position="448"/>
        <end position="467"/>
    </location>
</feature>
<feature type="region of interest" description="Disordered" evidence="1">
    <location>
        <begin position="531"/>
        <end position="756"/>
    </location>
</feature>
<evidence type="ECO:0000256" key="1">
    <source>
        <dbReference type="SAM" id="MobiDB-lite"/>
    </source>
</evidence>
<feature type="compositionally biased region" description="Basic and acidic residues" evidence="1">
    <location>
        <begin position="611"/>
        <end position="622"/>
    </location>
</feature>
<reference evidence="2" key="2">
    <citation type="journal article" date="2019" name="IMA Fungus">
        <title>Genome sequencing and comparison of five Tilletia species to identify candidate genes for the detection of regulated species infecting wheat.</title>
        <authorList>
            <person name="Nguyen H.D.T."/>
            <person name="Sultana T."/>
            <person name="Kesanakurti P."/>
            <person name="Hambleton S."/>
        </authorList>
    </citation>
    <scope>NUCLEOTIDE SEQUENCE</scope>
    <source>
        <strain evidence="2">DAOMC 236416</strain>
    </source>
</reference>
<feature type="compositionally biased region" description="Basic and acidic residues" evidence="1">
    <location>
        <begin position="661"/>
        <end position="678"/>
    </location>
</feature>
<evidence type="ECO:0000313" key="3">
    <source>
        <dbReference type="Proteomes" id="UP000077521"/>
    </source>
</evidence>
<dbReference type="Proteomes" id="UP000077521">
    <property type="component" value="Unassembled WGS sequence"/>
</dbReference>
<feature type="non-terminal residue" evidence="2">
    <location>
        <position position="1"/>
    </location>
</feature>
<protein>
    <submittedName>
        <fullName evidence="2">Uncharacterized protein</fullName>
    </submittedName>
</protein>
<dbReference type="EMBL" id="LWDF02000811">
    <property type="protein sequence ID" value="KAE8242043.1"/>
    <property type="molecule type" value="Genomic_DNA"/>
</dbReference>
<feature type="compositionally biased region" description="Basic and acidic residues" evidence="1">
    <location>
        <begin position="448"/>
        <end position="461"/>
    </location>
</feature>
<reference evidence="2" key="1">
    <citation type="submission" date="2016-04" db="EMBL/GenBank/DDBJ databases">
        <authorList>
            <person name="Nguyen H.D."/>
            <person name="Samba Siva P."/>
            <person name="Cullis J."/>
            <person name="Levesque C.A."/>
            <person name="Hambleton S."/>
        </authorList>
    </citation>
    <scope>NUCLEOTIDE SEQUENCE</scope>
    <source>
        <strain evidence="2">DAOMC 236416</strain>
    </source>
</reference>
<gene>
    <name evidence="2" type="ORF">A4X13_0g7149</name>
</gene>
<comment type="caution">
    <text evidence="2">The sequence shown here is derived from an EMBL/GenBank/DDBJ whole genome shotgun (WGS) entry which is preliminary data.</text>
</comment>
<proteinExistence type="predicted"/>
<evidence type="ECO:0000313" key="2">
    <source>
        <dbReference type="EMBL" id="KAE8242043.1"/>
    </source>
</evidence>